<feature type="chain" id="PRO_5005535041" description="C-type lectin domain-containing protein" evidence="1">
    <location>
        <begin position="21"/>
        <end position="178"/>
    </location>
</feature>
<name>A0A0L0BTA9_LUCCU</name>
<protein>
    <recommendedName>
        <fullName evidence="2">C-type lectin domain-containing protein</fullName>
    </recommendedName>
</protein>
<evidence type="ECO:0000313" key="4">
    <source>
        <dbReference type="Proteomes" id="UP000037069"/>
    </source>
</evidence>
<dbReference type="AlphaFoldDB" id="A0A0L0BTA9"/>
<organism evidence="3 4">
    <name type="scientific">Lucilia cuprina</name>
    <name type="common">Green bottle fly</name>
    <name type="synonym">Australian sheep blowfly</name>
    <dbReference type="NCBI Taxonomy" id="7375"/>
    <lineage>
        <taxon>Eukaryota</taxon>
        <taxon>Metazoa</taxon>
        <taxon>Ecdysozoa</taxon>
        <taxon>Arthropoda</taxon>
        <taxon>Hexapoda</taxon>
        <taxon>Insecta</taxon>
        <taxon>Pterygota</taxon>
        <taxon>Neoptera</taxon>
        <taxon>Endopterygota</taxon>
        <taxon>Diptera</taxon>
        <taxon>Brachycera</taxon>
        <taxon>Muscomorpha</taxon>
        <taxon>Oestroidea</taxon>
        <taxon>Calliphoridae</taxon>
        <taxon>Luciliinae</taxon>
        <taxon>Lucilia</taxon>
    </lineage>
</organism>
<dbReference type="SUPFAM" id="SSF56436">
    <property type="entry name" value="C-type lectin-like"/>
    <property type="match status" value="1"/>
</dbReference>
<comment type="caution">
    <text evidence="3">The sequence shown here is derived from an EMBL/GenBank/DDBJ whole genome shotgun (WGS) entry which is preliminary data.</text>
</comment>
<dbReference type="CDD" id="cd00037">
    <property type="entry name" value="CLECT"/>
    <property type="match status" value="1"/>
</dbReference>
<proteinExistence type="predicted"/>
<dbReference type="InterPro" id="IPR001304">
    <property type="entry name" value="C-type_lectin-like"/>
</dbReference>
<dbReference type="InterPro" id="IPR016187">
    <property type="entry name" value="CTDL_fold"/>
</dbReference>
<dbReference type="SMART" id="SM00034">
    <property type="entry name" value="CLECT"/>
    <property type="match status" value="1"/>
</dbReference>
<dbReference type="Pfam" id="PF00059">
    <property type="entry name" value="Lectin_C"/>
    <property type="match status" value="1"/>
</dbReference>
<feature type="signal peptide" evidence="1">
    <location>
        <begin position="1"/>
        <end position="20"/>
    </location>
</feature>
<evidence type="ECO:0000256" key="1">
    <source>
        <dbReference type="SAM" id="SignalP"/>
    </source>
</evidence>
<keyword evidence="1" id="KW-0732">Signal</keyword>
<dbReference type="PANTHER" id="PTHR22803">
    <property type="entry name" value="MANNOSE, PHOSPHOLIPASE, LECTIN RECEPTOR RELATED"/>
    <property type="match status" value="1"/>
</dbReference>
<dbReference type="Gene3D" id="3.10.100.10">
    <property type="entry name" value="Mannose-Binding Protein A, subunit A"/>
    <property type="match status" value="1"/>
</dbReference>
<dbReference type="InterPro" id="IPR050111">
    <property type="entry name" value="C-type_lectin/snaclec_domain"/>
</dbReference>
<dbReference type="PROSITE" id="PS50041">
    <property type="entry name" value="C_TYPE_LECTIN_2"/>
    <property type="match status" value="1"/>
</dbReference>
<evidence type="ECO:0000313" key="3">
    <source>
        <dbReference type="EMBL" id="KNC23256.1"/>
    </source>
</evidence>
<dbReference type="OrthoDB" id="6340082at2759"/>
<sequence length="178" mass="21033">MWTYNFKIYLFLSFTSTALAGRENSVSSCVLDGYEDDFKLEPFTKVGKHFYYFGQAKVTWYKAFLICRSLGGFLASLESQEELNAISNYLIANYPLDRWWWLSGSDVDSEGNFYCYNTGERMKFFDWSEGQPDNYGEEHCVHLWFIKTKYQMNDWWCTRAAYYICKATKPKTIVLSVY</sequence>
<dbReference type="OMA" id="FICEANM"/>
<reference evidence="3 4" key="1">
    <citation type="journal article" date="2015" name="Nat. Commun.">
        <title>Lucilia cuprina genome unlocks parasitic fly biology to underpin future interventions.</title>
        <authorList>
            <person name="Anstead C.A."/>
            <person name="Korhonen P.K."/>
            <person name="Young N.D."/>
            <person name="Hall R.S."/>
            <person name="Jex A.R."/>
            <person name="Murali S.C."/>
            <person name="Hughes D.S."/>
            <person name="Lee S.F."/>
            <person name="Perry T."/>
            <person name="Stroehlein A.J."/>
            <person name="Ansell B.R."/>
            <person name="Breugelmans B."/>
            <person name="Hofmann A."/>
            <person name="Qu J."/>
            <person name="Dugan S."/>
            <person name="Lee S.L."/>
            <person name="Chao H."/>
            <person name="Dinh H."/>
            <person name="Han Y."/>
            <person name="Doddapaneni H.V."/>
            <person name="Worley K.C."/>
            <person name="Muzny D.M."/>
            <person name="Ioannidis P."/>
            <person name="Waterhouse R.M."/>
            <person name="Zdobnov E.M."/>
            <person name="James P.J."/>
            <person name="Bagnall N.H."/>
            <person name="Kotze A.C."/>
            <person name="Gibbs R.A."/>
            <person name="Richards S."/>
            <person name="Batterham P."/>
            <person name="Gasser R.B."/>
        </authorList>
    </citation>
    <scope>NUCLEOTIDE SEQUENCE [LARGE SCALE GENOMIC DNA]</scope>
    <source>
        <strain evidence="3 4">LS</strain>
        <tissue evidence="3">Full body</tissue>
    </source>
</reference>
<feature type="domain" description="C-type lectin" evidence="2">
    <location>
        <begin position="46"/>
        <end position="166"/>
    </location>
</feature>
<dbReference type="InterPro" id="IPR016186">
    <property type="entry name" value="C-type_lectin-like/link_sf"/>
</dbReference>
<evidence type="ECO:0000259" key="2">
    <source>
        <dbReference type="PROSITE" id="PS50041"/>
    </source>
</evidence>
<keyword evidence="4" id="KW-1185">Reference proteome</keyword>
<dbReference type="Proteomes" id="UP000037069">
    <property type="component" value="Unassembled WGS sequence"/>
</dbReference>
<gene>
    <name evidence="3" type="ORF">FF38_04175</name>
</gene>
<accession>A0A0L0BTA9</accession>
<dbReference type="EMBL" id="JRES01001381">
    <property type="protein sequence ID" value="KNC23256.1"/>
    <property type="molecule type" value="Genomic_DNA"/>
</dbReference>